<sequence>MDTGYLLKRYAVVSVITMFAVLVISYLLEVFVGFDIGSGGSIATALVPAMDAGQTYARRVKKQPESGFAWKLSAVFVVINAALGLAFSLVFVMAFGGLADVSELLSGVGPVGWVIIIAIAFAIYWLASRFFFGFGAKNELKMQEKLAAKKQP</sequence>
<feature type="transmembrane region" description="Helical" evidence="1">
    <location>
        <begin position="7"/>
        <end position="28"/>
    </location>
</feature>
<dbReference type="OrthoDB" id="7846402at2"/>
<reference evidence="3" key="1">
    <citation type="submission" date="2016-11" db="EMBL/GenBank/DDBJ databases">
        <authorList>
            <person name="Varghese N."/>
            <person name="Submissions S."/>
        </authorList>
    </citation>
    <scope>NUCLEOTIDE SEQUENCE [LARGE SCALE GENOMIC DNA]</scope>
    <source>
        <strain evidence="3">DSM 100566</strain>
    </source>
</reference>
<gene>
    <name evidence="2" type="ORF">SAMN05444273_102279</name>
</gene>
<keyword evidence="1" id="KW-0812">Transmembrane</keyword>
<proteinExistence type="predicted"/>
<protein>
    <submittedName>
        <fullName evidence="2">Uncharacterized protein</fullName>
    </submittedName>
</protein>
<dbReference type="Proteomes" id="UP000184144">
    <property type="component" value="Unassembled WGS sequence"/>
</dbReference>
<keyword evidence="3" id="KW-1185">Reference proteome</keyword>
<keyword evidence="1" id="KW-0472">Membrane</keyword>
<evidence type="ECO:0000313" key="2">
    <source>
        <dbReference type="EMBL" id="SHE69075.1"/>
    </source>
</evidence>
<feature type="transmembrane region" description="Helical" evidence="1">
    <location>
        <begin position="74"/>
        <end position="99"/>
    </location>
</feature>
<dbReference type="InterPro" id="IPR047730">
    <property type="entry name" value="ABZJ_00895-like"/>
</dbReference>
<feature type="transmembrane region" description="Helical" evidence="1">
    <location>
        <begin position="34"/>
        <end position="53"/>
    </location>
</feature>
<accession>A0A1M4VJM3</accession>
<organism evidence="2 3">
    <name type="scientific">Litoreibacter ascidiaceicola</name>
    <dbReference type="NCBI Taxonomy" id="1486859"/>
    <lineage>
        <taxon>Bacteria</taxon>
        <taxon>Pseudomonadati</taxon>
        <taxon>Pseudomonadota</taxon>
        <taxon>Alphaproteobacteria</taxon>
        <taxon>Rhodobacterales</taxon>
        <taxon>Roseobacteraceae</taxon>
        <taxon>Litoreibacter</taxon>
    </lineage>
</organism>
<dbReference type="NCBIfam" id="NF038216">
    <property type="entry name" value="ABZJ_00895_fam"/>
    <property type="match status" value="1"/>
</dbReference>
<keyword evidence="1" id="KW-1133">Transmembrane helix</keyword>
<feature type="transmembrane region" description="Helical" evidence="1">
    <location>
        <begin position="111"/>
        <end position="132"/>
    </location>
</feature>
<evidence type="ECO:0000256" key="1">
    <source>
        <dbReference type="SAM" id="Phobius"/>
    </source>
</evidence>
<dbReference type="RefSeq" id="WP_073141138.1">
    <property type="nucleotide sequence ID" value="NZ_FQUV01000002.1"/>
</dbReference>
<dbReference type="AlphaFoldDB" id="A0A1M4VJM3"/>
<evidence type="ECO:0000313" key="3">
    <source>
        <dbReference type="Proteomes" id="UP000184144"/>
    </source>
</evidence>
<dbReference type="STRING" id="1486859.SAMN05444273_102279"/>
<dbReference type="EMBL" id="FQUV01000002">
    <property type="protein sequence ID" value="SHE69075.1"/>
    <property type="molecule type" value="Genomic_DNA"/>
</dbReference>
<name>A0A1M4VJM3_9RHOB</name>